<sequence length="156" mass="17434">MKKAILPLLLLISFFAKAQNTSQSYIEKYKDAAISIMHDYGIPASVTLAIAMHESASGNSALARKSNNQFGMKGRHSYKTYDSVLASFEDFARMMTQRKQFSHLADKFDSFDYKGWAKGIQRGGYASSSKWSSQVLSLIKKFSLNSLDEKPGPDDQ</sequence>
<accession>A0A7K1SSI8</accession>
<organism evidence="4 5">
    <name type="scientific">Mucilaginibacter arboris</name>
    <dbReference type="NCBI Taxonomy" id="2682090"/>
    <lineage>
        <taxon>Bacteria</taxon>
        <taxon>Pseudomonadati</taxon>
        <taxon>Bacteroidota</taxon>
        <taxon>Sphingobacteriia</taxon>
        <taxon>Sphingobacteriales</taxon>
        <taxon>Sphingobacteriaceae</taxon>
        <taxon>Mucilaginibacter</taxon>
    </lineage>
</organism>
<comment type="caution">
    <text evidence="4">The sequence shown here is derived from an EMBL/GenBank/DDBJ whole genome shotgun (WGS) entry which is preliminary data.</text>
</comment>
<dbReference type="PANTHER" id="PTHR33308:SF9">
    <property type="entry name" value="PEPTIDOGLYCAN HYDROLASE FLGJ"/>
    <property type="match status" value="1"/>
</dbReference>
<feature type="domain" description="Mannosyl-glycoprotein endo-beta-N-acetylglucosamidase-like" evidence="3">
    <location>
        <begin position="14"/>
        <end position="148"/>
    </location>
</feature>
<keyword evidence="5" id="KW-1185">Reference proteome</keyword>
<keyword evidence="2" id="KW-0732">Signal</keyword>
<feature type="signal peptide" evidence="2">
    <location>
        <begin position="1"/>
        <end position="18"/>
    </location>
</feature>
<protein>
    <submittedName>
        <fullName evidence="4">Hemagglutinin</fullName>
    </submittedName>
</protein>
<dbReference type="Proteomes" id="UP000462014">
    <property type="component" value="Unassembled WGS sequence"/>
</dbReference>
<dbReference type="InterPro" id="IPR002901">
    <property type="entry name" value="MGlyc_endo_b_GlcNAc-like_dom"/>
</dbReference>
<keyword evidence="1" id="KW-0378">Hydrolase</keyword>
<name>A0A7K1SSI8_9SPHI</name>
<evidence type="ECO:0000259" key="3">
    <source>
        <dbReference type="SMART" id="SM00047"/>
    </source>
</evidence>
<evidence type="ECO:0000313" key="4">
    <source>
        <dbReference type="EMBL" id="MVN20279.1"/>
    </source>
</evidence>
<dbReference type="InterPro" id="IPR051056">
    <property type="entry name" value="Glycosyl_Hydrolase_73"/>
</dbReference>
<dbReference type="EMBL" id="WPIK01000001">
    <property type="protein sequence ID" value="MVN20279.1"/>
    <property type="molecule type" value="Genomic_DNA"/>
</dbReference>
<evidence type="ECO:0000313" key="5">
    <source>
        <dbReference type="Proteomes" id="UP000462014"/>
    </source>
</evidence>
<dbReference type="PANTHER" id="PTHR33308">
    <property type="entry name" value="PEPTIDOGLYCAN HYDROLASE FLGJ"/>
    <property type="match status" value="1"/>
</dbReference>
<dbReference type="Gene3D" id="1.10.530.10">
    <property type="match status" value="1"/>
</dbReference>
<feature type="chain" id="PRO_5029837837" evidence="2">
    <location>
        <begin position="19"/>
        <end position="156"/>
    </location>
</feature>
<dbReference type="AlphaFoldDB" id="A0A7K1SSI8"/>
<dbReference type="GO" id="GO:0004040">
    <property type="term" value="F:amidase activity"/>
    <property type="evidence" value="ECO:0007669"/>
    <property type="project" value="InterPro"/>
</dbReference>
<dbReference type="RefSeq" id="WP_157563575.1">
    <property type="nucleotide sequence ID" value="NZ_WPIK01000001.1"/>
</dbReference>
<dbReference type="SMART" id="SM00047">
    <property type="entry name" value="LYZ2"/>
    <property type="match status" value="1"/>
</dbReference>
<evidence type="ECO:0000256" key="1">
    <source>
        <dbReference type="ARBA" id="ARBA00022801"/>
    </source>
</evidence>
<gene>
    <name evidence="4" type="ORF">GO621_01860</name>
</gene>
<reference evidence="4 5" key="1">
    <citation type="submission" date="2019-12" db="EMBL/GenBank/DDBJ databases">
        <title>Mucilaginibacter sp. HMF7410 genome sequencing and assembly.</title>
        <authorList>
            <person name="Kang H."/>
            <person name="Cha I."/>
            <person name="Kim H."/>
            <person name="Joh K."/>
        </authorList>
    </citation>
    <scope>NUCLEOTIDE SEQUENCE [LARGE SCALE GENOMIC DNA]</scope>
    <source>
        <strain evidence="4 5">HMF7410</strain>
    </source>
</reference>
<proteinExistence type="predicted"/>
<dbReference type="Pfam" id="PF01832">
    <property type="entry name" value="Glucosaminidase"/>
    <property type="match status" value="1"/>
</dbReference>
<evidence type="ECO:0000256" key="2">
    <source>
        <dbReference type="SAM" id="SignalP"/>
    </source>
</evidence>